<proteinExistence type="predicted"/>
<accession>A0A1G1VV77</accession>
<gene>
    <name evidence="1" type="ORF">A2786_06135</name>
</gene>
<evidence type="ECO:0000313" key="2">
    <source>
        <dbReference type="Proteomes" id="UP000179233"/>
    </source>
</evidence>
<dbReference type="Proteomes" id="UP000179233">
    <property type="component" value="Unassembled WGS sequence"/>
</dbReference>
<protein>
    <submittedName>
        <fullName evidence="1">Uncharacterized protein</fullName>
    </submittedName>
</protein>
<name>A0A1G1VV77_9BACT</name>
<dbReference type="EMBL" id="MHCJ01000001">
    <property type="protein sequence ID" value="OGY19087.1"/>
    <property type="molecule type" value="Genomic_DNA"/>
</dbReference>
<organism evidence="1 2">
    <name type="scientific">Candidatus Chisholmbacteria bacterium RIFCSPHIGHO2_01_FULL_52_32</name>
    <dbReference type="NCBI Taxonomy" id="1797591"/>
    <lineage>
        <taxon>Bacteria</taxon>
        <taxon>Candidatus Chisholmiibacteriota</taxon>
    </lineage>
</organism>
<dbReference type="AlphaFoldDB" id="A0A1G1VV77"/>
<evidence type="ECO:0000313" key="1">
    <source>
        <dbReference type="EMBL" id="OGY19087.1"/>
    </source>
</evidence>
<comment type="caution">
    <text evidence="1">The sequence shown here is derived from an EMBL/GenBank/DDBJ whole genome shotgun (WGS) entry which is preliminary data.</text>
</comment>
<sequence>MVNPRTKTRRIELIFTDLDADLADAQNEDQKSLRQVQKELQKARTSLWQLAAQQHAYYSI</sequence>
<reference evidence="1 2" key="1">
    <citation type="journal article" date="2016" name="Nat. Commun.">
        <title>Thousands of microbial genomes shed light on interconnected biogeochemical processes in an aquifer system.</title>
        <authorList>
            <person name="Anantharaman K."/>
            <person name="Brown C.T."/>
            <person name="Hug L.A."/>
            <person name="Sharon I."/>
            <person name="Castelle C.J."/>
            <person name="Probst A.J."/>
            <person name="Thomas B.C."/>
            <person name="Singh A."/>
            <person name="Wilkins M.J."/>
            <person name="Karaoz U."/>
            <person name="Brodie E.L."/>
            <person name="Williams K.H."/>
            <person name="Hubbard S.S."/>
            <person name="Banfield J.F."/>
        </authorList>
    </citation>
    <scope>NUCLEOTIDE SEQUENCE [LARGE SCALE GENOMIC DNA]</scope>
</reference>